<feature type="transmembrane region" description="Helical" evidence="1">
    <location>
        <begin position="42"/>
        <end position="69"/>
    </location>
</feature>
<gene>
    <name evidence="2" type="ORF">DGYR_LOCUS10763</name>
</gene>
<keyword evidence="3" id="KW-1185">Reference proteome</keyword>
<keyword evidence="1" id="KW-0472">Membrane</keyword>
<dbReference type="EMBL" id="CAJFCJ010000019">
    <property type="protein sequence ID" value="CAD5123036.1"/>
    <property type="molecule type" value="Genomic_DNA"/>
</dbReference>
<dbReference type="AlphaFoldDB" id="A0A7I8W556"/>
<reference evidence="2 3" key="1">
    <citation type="submission" date="2020-08" db="EMBL/GenBank/DDBJ databases">
        <authorList>
            <person name="Hejnol A."/>
        </authorList>
    </citation>
    <scope>NUCLEOTIDE SEQUENCE [LARGE SCALE GENOMIC DNA]</scope>
</reference>
<dbReference type="OrthoDB" id="10016951at2759"/>
<protein>
    <submittedName>
        <fullName evidence="2">DgyrCDS11419</fullName>
    </submittedName>
</protein>
<evidence type="ECO:0000256" key="1">
    <source>
        <dbReference type="SAM" id="Phobius"/>
    </source>
</evidence>
<evidence type="ECO:0000313" key="3">
    <source>
        <dbReference type="Proteomes" id="UP000549394"/>
    </source>
</evidence>
<comment type="caution">
    <text evidence="2">The sequence shown here is derived from an EMBL/GenBank/DDBJ whole genome shotgun (WGS) entry which is preliminary data.</text>
</comment>
<sequence length="372" mass="41845">MCFTAFSVVSLVVAIVSIQLLRLGLVNQTTDGNVYAKPTKDALIIVALGLAGSESLICLITAFVSCRLARAAKKEIYRRREGTFHVQVVGDKDIVVVNKKEKKKIALLGTSSGGQNGVENLENGIKLFKDLFKRKKSKRNGKVADRADIEIRVLDEEGHAIKTEGPEGSENYQFPLLVIPKEDVQRPHYLDYDEDLTLEEEITSNLFRVKSTRGCSLSLENNNASKPIETSSLQDYNHIVETMKAVIQGEMEKQENRVDRIKQEELSPTNVTTIAEIHRTYDTAKSSAPPSPTLSLDATLKKASCCERKLCNRVKYKIRISKIKGWDNERKKSKQTRPSSCRRRYSKRIIQQTSDDDKQTVHFSNSLKVSQV</sequence>
<accession>A0A7I8W556</accession>
<proteinExistence type="predicted"/>
<evidence type="ECO:0000313" key="2">
    <source>
        <dbReference type="EMBL" id="CAD5123036.1"/>
    </source>
</evidence>
<organism evidence="2 3">
    <name type="scientific">Dimorphilus gyrociliatus</name>
    <dbReference type="NCBI Taxonomy" id="2664684"/>
    <lineage>
        <taxon>Eukaryota</taxon>
        <taxon>Metazoa</taxon>
        <taxon>Spiralia</taxon>
        <taxon>Lophotrochozoa</taxon>
        <taxon>Annelida</taxon>
        <taxon>Polychaeta</taxon>
        <taxon>Polychaeta incertae sedis</taxon>
        <taxon>Dinophilidae</taxon>
        <taxon>Dimorphilus</taxon>
    </lineage>
</organism>
<name>A0A7I8W556_9ANNE</name>
<dbReference type="Proteomes" id="UP000549394">
    <property type="component" value="Unassembled WGS sequence"/>
</dbReference>
<keyword evidence="1" id="KW-1133">Transmembrane helix</keyword>
<keyword evidence="1" id="KW-0812">Transmembrane</keyword>